<dbReference type="AlphaFoldDB" id="A0A1S2CLF3"/>
<name>A0A1S2CLF3_AERSO</name>
<keyword evidence="8 10" id="KW-0472">Membrane</keyword>
<dbReference type="Gene3D" id="2.40.160.20">
    <property type="match status" value="1"/>
</dbReference>
<dbReference type="GeneID" id="58921398"/>
<comment type="caution">
    <text evidence="12">The sequence shown here is derived from an EMBL/GenBank/DDBJ whole genome shotgun (WGS) entry which is preliminary data.</text>
</comment>
<dbReference type="GO" id="GO:0046930">
    <property type="term" value="C:pore complex"/>
    <property type="evidence" value="ECO:0007669"/>
    <property type="project" value="UniProtKB-KW"/>
</dbReference>
<evidence type="ECO:0000256" key="10">
    <source>
        <dbReference type="PROSITE-ProRule" id="PRU00473"/>
    </source>
</evidence>
<keyword evidence="9" id="KW-0998">Cell outer membrane</keyword>
<dbReference type="SUPFAM" id="SSF56925">
    <property type="entry name" value="OMPA-like"/>
    <property type="match status" value="1"/>
</dbReference>
<dbReference type="GO" id="GO:0015288">
    <property type="term" value="F:porin activity"/>
    <property type="evidence" value="ECO:0007669"/>
    <property type="project" value="UniProtKB-KW"/>
</dbReference>
<dbReference type="InterPro" id="IPR036737">
    <property type="entry name" value="OmpA-like_sf"/>
</dbReference>
<dbReference type="RefSeq" id="WP_042019292.1">
    <property type="nucleotide sequence ID" value="NZ_CDBW01000007.1"/>
</dbReference>
<keyword evidence="4" id="KW-1134">Transmembrane beta strand</keyword>
<dbReference type="Gene3D" id="3.30.1330.60">
    <property type="entry name" value="OmpA-like domain"/>
    <property type="match status" value="1"/>
</dbReference>
<dbReference type="PROSITE" id="PS51123">
    <property type="entry name" value="OMPA_2"/>
    <property type="match status" value="1"/>
</dbReference>
<evidence type="ECO:0000259" key="11">
    <source>
        <dbReference type="PROSITE" id="PS51123"/>
    </source>
</evidence>
<dbReference type="STRING" id="646.BJD16_20645"/>
<dbReference type="PANTHER" id="PTHR30329">
    <property type="entry name" value="STATOR ELEMENT OF FLAGELLAR MOTOR COMPLEX"/>
    <property type="match status" value="1"/>
</dbReference>
<dbReference type="InterPro" id="IPR000498">
    <property type="entry name" value="OmpA-like_TM_dom"/>
</dbReference>
<evidence type="ECO:0000256" key="3">
    <source>
        <dbReference type="ARBA" id="ARBA00022448"/>
    </source>
</evidence>
<reference evidence="12 13" key="1">
    <citation type="submission" date="2016-09" db="EMBL/GenBank/DDBJ databases">
        <title>Draft Genome Sequence of Aeromonas sobria Strain 08005, Isolated from Sick Rana catesbeiana.</title>
        <authorList>
            <person name="Yang Q."/>
        </authorList>
    </citation>
    <scope>NUCLEOTIDE SEQUENCE [LARGE SCALE GENOMIC DNA]</scope>
    <source>
        <strain evidence="12 13">08005</strain>
    </source>
</reference>
<dbReference type="OrthoDB" id="9782229at2"/>
<proteinExistence type="inferred from homology"/>
<dbReference type="Proteomes" id="UP000179934">
    <property type="component" value="Unassembled WGS sequence"/>
</dbReference>
<dbReference type="Pfam" id="PF00691">
    <property type="entry name" value="OmpA"/>
    <property type="match status" value="1"/>
</dbReference>
<comment type="similarity">
    <text evidence="2">Belongs to the outer membrane OOP (TC 1.B.6) superfamily. OmpA family.</text>
</comment>
<evidence type="ECO:0000313" key="12">
    <source>
        <dbReference type="EMBL" id="OHY89396.1"/>
    </source>
</evidence>
<protein>
    <recommendedName>
        <fullName evidence="11">OmpA-like domain-containing protein</fullName>
    </recommendedName>
</protein>
<evidence type="ECO:0000256" key="7">
    <source>
        <dbReference type="ARBA" id="ARBA00023114"/>
    </source>
</evidence>
<comment type="subcellular location">
    <subcellularLocation>
        <location evidence="1">Cell outer membrane</location>
        <topology evidence="1">Multi-pass membrane protein</topology>
    </subcellularLocation>
</comment>
<keyword evidence="7" id="KW-0626">Porin</keyword>
<evidence type="ECO:0000256" key="6">
    <source>
        <dbReference type="ARBA" id="ARBA00023065"/>
    </source>
</evidence>
<gene>
    <name evidence="12" type="ORF">BJD16_20645</name>
</gene>
<dbReference type="PANTHER" id="PTHR30329:SF21">
    <property type="entry name" value="LIPOPROTEIN YIAD-RELATED"/>
    <property type="match status" value="1"/>
</dbReference>
<evidence type="ECO:0000313" key="13">
    <source>
        <dbReference type="Proteomes" id="UP000179934"/>
    </source>
</evidence>
<dbReference type="InterPro" id="IPR006665">
    <property type="entry name" value="OmpA-like"/>
</dbReference>
<keyword evidence="5" id="KW-0812">Transmembrane</keyword>
<sequence length="353" mass="38104">MNINPYIGLSALLLSLPLFAKNGIYVGAKTGWVHGHNACENQHLECDNDALGAGVFAGYELNDWLALEAGYNYFGNIRAGYPALGHSNVTATYTGKIQGLELGAKPYWDLNERTSLFAKIGTLAWWTDVTGDEVGYRHSASDNGWSPMLGAGFAIAITDNISARLEYQWFHNVGGSNTGGSSINLLSAGINYRFGFKNVEPNLATNIVAKPHAAPVQPEKIDAMTLQLSDIAGEVLFASNSAIFTPVMVNAVQQPLKRLLDYPEAKVIIQAHTDNRGSQAYNQQLSERRAQSVASYFESKGIAASRLIIDAKGETQPIADNLTDAGRAQNRRVTLTSPAFSVEPPVATEGINQ</sequence>
<dbReference type="SUPFAM" id="SSF103088">
    <property type="entry name" value="OmpA-like"/>
    <property type="match status" value="1"/>
</dbReference>
<keyword evidence="3" id="KW-0813">Transport</keyword>
<dbReference type="PRINTS" id="PR01021">
    <property type="entry name" value="OMPADOMAIN"/>
</dbReference>
<dbReference type="InterPro" id="IPR050330">
    <property type="entry name" value="Bact_OuterMem_StrucFunc"/>
</dbReference>
<feature type="domain" description="OmpA-like" evidence="11">
    <location>
        <begin position="224"/>
        <end position="341"/>
    </location>
</feature>
<dbReference type="Pfam" id="PF01389">
    <property type="entry name" value="OmpA_membrane"/>
    <property type="match status" value="1"/>
</dbReference>
<dbReference type="InterPro" id="IPR011250">
    <property type="entry name" value="OMP/PagP_B-barrel"/>
</dbReference>
<evidence type="ECO:0000256" key="1">
    <source>
        <dbReference type="ARBA" id="ARBA00004571"/>
    </source>
</evidence>
<dbReference type="CDD" id="cd07185">
    <property type="entry name" value="OmpA_C-like"/>
    <property type="match status" value="1"/>
</dbReference>
<accession>A0A1S2CLF3</accession>
<evidence type="ECO:0000256" key="4">
    <source>
        <dbReference type="ARBA" id="ARBA00022452"/>
    </source>
</evidence>
<evidence type="ECO:0000256" key="5">
    <source>
        <dbReference type="ARBA" id="ARBA00022692"/>
    </source>
</evidence>
<dbReference type="EMBL" id="MKFU01000047">
    <property type="protein sequence ID" value="OHY89396.1"/>
    <property type="molecule type" value="Genomic_DNA"/>
</dbReference>
<keyword evidence="6" id="KW-0406">Ion transport</keyword>
<dbReference type="GO" id="GO:0006811">
    <property type="term" value="P:monoatomic ion transport"/>
    <property type="evidence" value="ECO:0007669"/>
    <property type="project" value="UniProtKB-KW"/>
</dbReference>
<evidence type="ECO:0000256" key="2">
    <source>
        <dbReference type="ARBA" id="ARBA00005710"/>
    </source>
</evidence>
<evidence type="ECO:0000256" key="8">
    <source>
        <dbReference type="ARBA" id="ARBA00023136"/>
    </source>
</evidence>
<organism evidence="12 13">
    <name type="scientific">Aeromonas sobria</name>
    <dbReference type="NCBI Taxonomy" id="646"/>
    <lineage>
        <taxon>Bacteria</taxon>
        <taxon>Pseudomonadati</taxon>
        <taxon>Pseudomonadota</taxon>
        <taxon>Gammaproteobacteria</taxon>
        <taxon>Aeromonadales</taxon>
        <taxon>Aeromonadaceae</taxon>
        <taxon>Aeromonas</taxon>
    </lineage>
</organism>
<dbReference type="InterPro" id="IPR006664">
    <property type="entry name" value="OMP_bac"/>
</dbReference>
<dbReference type="GO" id="GO:0009279">
    <property type="term" value="C:cell outer membrane"/>
    <property type="evidence" value="ECO:0007669"/>
    <property type="project" value="UniProtKB-SubCell"/>
</dbReference>
<evidence type="ECO:0000256" key="9">
    <source>
        <dbReference type="ARBA" id="ARBA00023237"/>
    </source>
</evidence>